<accession>A0A6I4W6Y3</accession>
<dbReference type="SMART" id="SM00014">
    <property type="entry name" value="acidPPc"/>
    <property type="match status" value="1"/>
</dbReference>
<proteinExistence type="predicted"/>
<dbReference type="EMBL" id="WUTW01000002">
    <property type="protein sequence ID" value="MXQ65271.1"/>
    <property type="molecule type" value="Genomic_DNA"/>
</dbReference>
<keyword evidence="5" id="KW-1185">Reference proteome</keyword>
<organism evidence="4 5">
    <name type="scientific">Actinomadura rayongensis</name>
    <dbReference type="NCBI Taxonomy" id="1429076"/>
    <lineage>
        <taxon>Bacteria</taxon>
        <taxon>Bacillati</taxon>
        <taxon>Actinomycetota</taxon>
        <taxon>Actinomycetes</taxon>
        <taxon>Streptosporangiales</taxon>
        <taxon>Thermomonosporaceae</taxon>
        <taxon>Actinomadura</taxon>
    </lineage>
</organism>
<feature type="transmembrane region" description="Helical" evidence="1">
    <location>
        <begin position="49"/>
        <end position="73"/>
    </location>
</feature>
<dbReference type="SUPFAM" id="SSF48317">
    <property type="entry name" value="Acid phosphatase/Vanadium-dependent haloperoxidase"/>
    <property type="match status" value="1"/>
</dbReference>
<evidence type="ECO:0000313" key="4">
    <source>
        <dbReference type="EMBL" id="MXQ65271.1"/>
    </source>
</evidence>
<dbReference type="Gene3D" id="1.20.144.10">
    <property type="entry name" value="Phosphatidic acid phosphatase type 2/haloperoxidase"/>
    <property type="match status" value="1"/>
</dbReference>
<evidence type="ECO:0000259" key="3">
    <source>
        <dbReference type="SMART" id="SM00014"/>
    </source>
</evidence>
<sequence>MILRAVVPVLLALAAVFAAVLARHGQPFGVDRALHDWCVAHRPGAVRDAAVVVTSTGVGVVPYAVAAGAGMLVYRRVRGAVGAALFLLVVAVVRRVLADAIERPRPSAADWAVHAGGFAFPSGHTTTAATAAGLLVWAACAQLRGPRRTIVVAAAVTWAVAVGVTRIWLGVHWPSDVVGGWLLAAGAVAVTAAALRRPGAPR</sequence>
<feature type="signal peptide" evidence="2">
    <location>
        <begin position="1"/>
        <end position="18"/>
    </location>
</feature>
<evidence type="ECO:0000256" key="2">
    <source>
        <dbReference type="SAM" id="SignalP"/>
    </source>
</evidence>
<dbReference type="InterPro" id="IPR000326">
    <property type="entry name" value="PAP2/HPO"/>
</dbReference>
<dbReference type="PANTHER" id="PTHR14969:SF13">
    <property type="entry name" value="AT30094P"/>
    <property type="match status" value="1"/>
</dbReference>
<feature type="domain" description="Phosphatidic acid phosphatase type 2/haloperoxidase" evidence="3">
    <location>
        <begin position="81"/>
        <end position="192"/>
    </location>
</feature>
<dbReference type="AlphaFoldDB" id="A0A6I4W6Y3"/>
<protein>
    <submittedName>
        <fullName evidence="4">Phosphatase PAP2 family protein</fullName>
    </submittedName>
</protein>
<keyword evidence="1" id="KW-1133">Transmembrane helix</keyword>
<dbReference type="Pfam" id="PF01569">
    <property type="entry name" value="PAP2"/>
    <property type="match status" value="1"/>
</dbReference>
<keyword evidence="1" id="KW-0812">Transmembrane</keyword>
<feature type="transmembrane region" description="Helical" evidence="1">
    <location>
        <begin position="118"/>
        <end position="138"/>
    </location>
</feature>
<dbReference type="RefSeq" id="WP_161103387.1">
    <property type="nucleotide sequence ID" value="NZ_JBHLYI010000010.1"/>
</dbReference>
<reference evidence="4 5" key="1">
    <citation type="submission" date="2019-12" db="EMBL/GenBank/DDBJ databases">
        <title>Nocardia macrotermitis sp. nov. and Nocardia aurantia sp. nov., isolated from the gut of the fungus growing-termite Macrotermes natalensis.</title>
        <authorList>
            <person name="Christine B."/>
            <person name="Rene B."/>
        </authorList>
    </citation>
    <scope>NUCLEOTIDE SEQUENCE [LARGE SCALE GENOMIC DNA]</scope>
    <source>
        <strain evidence="4 5">DSM 102126</strain>
    </source>
</reference>
<dbReference type="Proteomes" id="UP000431901">
    <property type="component" value="Unassembled WGS sequence"/>
</dbReference>
<keyword evidence="1" id="KW-0472">Membrane</keyword>
<feature type="transmembrane region" description="Helical" evidence="1">
    <location>
        <begin position="80"/>
        <end position="98"/>
    </location>
</feature>
<dbReference type="InterPro" id="IPR036938">
    <property type="entry name" value="PAP2/HPO_sf"/>
</dbReference>
<feature type="chain" id="PRO_5039041494" evidence="2">
    <location>
        <begin position="19"/>
        <end position="202"/>
    </location>
</feature>
<keyword evidence="2" id="KW-0732">Signal</keyword>
<feature type="transmembrane region" description="Helical" evidence="1">
    <location>
        <begin position="177"/>
        <end position="195"/>
    </location>
</feature>
<feature type="transmembrane region" description="Helical" evidence="1">
    <location>
        <begin position="150"/>
        <end position="171"/>
    </location>
</feature>
<name>A0A6I4W6Y3_9ACTN</name>
<evidence type="ECO:0000256" key="1">
    <source>
        <dbReference type="SAM" id="Phobius"/>
    </source>
</evidence>
<evidence type="ECO:0000313" key="5">
    <source>
        <dbReference type="Proteomes" id="UP000431901"/>
    </source>
</evidence>
<dbReference type="PANTHER" id="PTHR14969">
    <property type="entry name" value="SPHINGOSINE-1-PHOSPHATE PHOSPHOHYDROLASE"/>
    <property type="match status" value="1"/>
</dbReference>
<gene>
    <name evidence="4" type="ORF">GQ466_14625</name>
</gene>
<comment type="caution">
    <text evidence="4">The sequence shown here is derived from an EMBL/GenBank/DDBJ whole genome shotgun (WGS) entry which is preliminary data.</text>
</comment>